<proteinExistence type="predicted"/>
<dbReference type="PANTHER" id="PTHR11439:SF442">
    <property type="entry name" value="CYSTEINE-RICH RLK (RECEPTOR-LIKE PROTEIN KINASE) 8"/>
    <property type="match status" value="1"/>
</dbReference>
<evidence type="ECO:0000313" key="3">
    <source>
        <dbReference type="Proteomes" id="UP001341281"/>
    </source>
</evidence>
<dbReference type="InterPro" id="IPR043502">
    <property type="entry name" value="DNA/RNA_pol_sf"/>
</dbReference>
<keyword evidence="3" id="KW-1185">Reference proteome</keyword>
<dbReference type="CDD" id="cd09272">
    <property type="entry name" value="RNase_HI_RT_Ty1"/>
    <property type="match status" value="1"/>
</dbReference>
<evidence type="ECO:0000259" key="1">
    <source>
        <dbReference type="Pfam" id="PF07727"/>
    </source>
</evidence>
<dbReference type="AlphaFoldDB" id="A0AAQ3WQ17"/>
<name>A0AAQ3WQ17_PASNO</name>
<protein>
    <recommendedName>
        <fullName evidence="1">Reverse transcriptase Ty1/copia-type domain-containing protein</fullName>
    </recommendedName>
</protein>
<dbReference type="SUPFAM" id="SSF56672">
    <property type="entry name" value="DNA/RNA polymerases"/>
    <property type="match status" value="1"/>
</dbReference>
<accession>A0AAQ3WQ17</accession>
<dbReference type="Pfam" id="PF07727">
    <property type="entry name" value="RVT_2"/>
    <property type="match status" value="1"/>
</dbReference>
<dbReference type="Proteomes" id="UP001341281">
    <property type="component" value="Chromosome 04"/>
</dbReference>
<feature type="domain" description="Reverse transcriptase Ty1/copia-type" evidence="1">
    <location>
        <begin position="1"/>
        <end position="140"/>
    </location>
</feature>
<sequence>MDVKSAFPNGFIEEEVYVRQPPGFESARFPDRVYKLRKALYGLKQAPRAWYARLKSFLLKSRFVMGSVDKTLFLLSRGGDTLIVQIYVDDIIFGGSEQISREFEMSLMGLEGTFVHQAKYTRDILKKFNIVDSKPMTTPMSTNTVLDADEDGEAVDQKEFRGMIGSLLYLTATRPDIQFAVCLCARYQASPRTSHRQAVKRIFSYLKFTPELGLWYYSESSQMLTMLAAVRKSTFGTCQLLGTSLVSWSSRKQASVSLSTTEAEYIAAASCCSQVLWMKATLSDFGLRFGKIPLLVDSTSAISVAKNPVLHSRTKHIDVRFHFLRDHYEKGDIDLVHVASENQLADIFTKPLEFGAFVRLRVFKV</sequence>
<organism evidence="2 3">
    <name type="scientific">Paspalum notatum var. saurae</name>
    <dbReference type="NCBI Taxonomy" id="547442"/>
    <lineage>
        <taxon>Eukaryota</taxon>
        <taxon>Viridiplantae</taxon>
        <taxon>Streptophyta</taxon>
        <taxon>Embryophyta</taxon>
        <taxon>Tracheophyta</taxon>
        <taxon>Spermatophyta</taxon>
        <taxon>Magnoliopsida</taxon>
        <taxon>Liliopsida</taxon>
        <taxon>Poales</taxon>
        <taxon>Poaceae</taxon>
        <taxon>PACMAD clade</taxon>
        <taxon>Panicoideae</taxon>
        <taxon>Andropogonodae</taxon>
        <taxon>Paspaleae</taxon>
        <taxon>Paspalinae</taxon>
        <taxon>Paspalum</taxon>
    </lineage>
</organism>
<reference evidence="2 3" key="1">
    <citation type="submission" date="2024-02" db="EMBL/GenBank/DDBJ databases">
        <title>High-quality chromosome-scale genome assembly of Pensacola bahiagrass (Paspalum notatum Flugge var. saurae).</title>
        <authorList>
            <person name="Vega J.M."/>
            <person name="Podio M."/>
            <person name="Orjuela J."/>
            <person name="Siena L.A."/>
            <person name="Pessino S.C."/>
            <person name="Combes M.C."/>
            <person name="Mariac C."/>
            <person name="Albertini E."/>
            <person name="Pupilli F."/>
            <person name="Ortiz J.P.A."/>
            <person name="Leblanc O."/>
        </authorList>
    </citation>
    <scope>NUCLEOTIDE SEQUENCE [LARGE SCALE GENOMIC DNA]</scope>
    <source>
        <strain evidence="2">R1</strain>
        <tissue evidence="2">Leaf</tissue>
    </source>
</reference>
<dbReference type="InterPro" id="IPR013103">
    <property type="entry name" value="RVT_2"/>
</dbReference>
<dbReference type="PANTHER" id="PTHR11439">
    <property type="entry name" value="GAG-POL-RELATED RETROTRANSPOSON"/>
    <property type="match status" value="1"/>
</dbReference>
<evidence type="ECO:0000313" key="2">
    <source>
        <dbReference type="EMBL" id="WVZ70108.1"/>
    </source>
</evidence>
<gene>
    <name evidence="2" type="ORF">U9M48_018802</name>
</gene>
<dbReference type="EMBL" id="CP144748">
    <property type="protein sequence ID" value="WVZ70108.1"/>
    <property type="molecule type" value="Genomic_DNA"/>
</dbReference>